<dbReference type="EMBL" id="CP034183">
    <property type="protein sequence ID" value="AZI43005.1"/>
    <property type="molecule type" value="Genomic_DNA"/>
</dbReference>
<evidence type="ECO:0000256" key="2">
    <source>
        <dbReference type="ARBA" id="ARBA00022723"/>
    </source>
</evidence>
<evidence type="ECO:0000313" key="8">
    <source>
        <dbReference type="Proteomes" id="UP000276417"/>
    </source>
</evidence>
<dbReference type="InterPro" id="IPR015813">
    <property type="entry name" value="Pyrv/PenolPyrv_kinase-like_dom"/>
</dbReference>
<organism evidence="7 8">
    <name type="scientific">Deinococcus psychrotolerans</name>
    <dbReference type="NCBI Taxonomy" id="2489213"/>
    <lineage>
        <taxon>Bacteria</taxon>
        <taxon>Thermotogati</taxon>
        <taxon>Deinococcota</taxon>
        <taxon>Deinococci</taxon>
        <taxon>Deinococcales</taxon>
        <taxon>Deinococcaceae</taxon>
        <taxon>Deinococcus</taxon>
    </lineage>
</organism>
<accession>A0A3G8YDE0</accession>
<dbReference type="Gene3D" id="3.20.20.60">
    <property type="entry name" value="Phosphoenolpyruvate-binding domains"/>
    <property type="match status" value="1"/>
</dbReference>
<feature type="binding site" evidence="5">
    <location>
        <position position="139"/>
    </location>
    <ligand>
        <name>Mg(2+)</name>
        <dbReference type="ChEBI" id="CHEBI:18420"/>
    </ligand>
</feature>
<evidence type="ECO:0000256" key="3">
    <source>
        <dbReference type="ARBA" id="ARBA00022842"/>
    </source>
</evidence>
<dbReference type="KEGG" id="dph:EHF33_09845"/>
<dbReference type="PANTHER" id="PTHR32308:SF10">
    <property type="entry name" value="CITRATE LYASE SUBUNIT BETA"/>
    <property type="match status" value="1"/>
</dbReference>
<dbReference type="PANTHER" id="PTHR32308">
    <property type="entry name" value="LYASE BETA SUBUNIT, PUTATIVE (AFU_ORTHOLOGUE AFUA_4G13030)-RELATED"/>
    <property type="match status" value="1"/>
</dbReference>
<evidence type="ECO:0000256" key="1">
    <source>
        <dbReference type="ARBA" id="ARBA00001946"/>
    </source>
</evidence>
<dbReference type="OrthoDB" id="9786940at2"/>
<keyword evidence="8" id="KW-1185">Reference proteome</keyword>
<dbReference type="Pfam" id="PF03328">
    <property type="entry name" value="HpcH_HpaI"/>
    <property type="match status" value="1"/>
</dbReference>
<feature type="binding site" evidence="4">
    <location>
        <position position="64"/>
    </location>
    <ligand>
        <name>substrate</name>
    </ligand>
</feature>
<dbReference type="SUPFAM" id="SSF51621">
    <property type="entry name" value="Phosphoenolpyruvate/pyruvate domain"/>
    <property type="match status" value="1"/>
</dbReference>
<keyword evidence="2 5" id="KW-0479">Metal-binding</keyword>
<keyword evidence="3 5" id="KW-0460">Magnesium</keyword>
<feature type="domain" description="HpcH/HpaI aldolase/citrate lyase" evidence="6">
    <location>
        <begin position="5"/>
        <end position="207"/>
    </location>
</feature>
<evidence type="ECO:0000259" key="6">
    <source>
        <dbReference type="Pfam" id="PF03328"/>
    </source>
</evidence>
<dbReference type="RefSeq" id="WP_124870693.1">
    <property type="nucleotide sequence ID" value="NZ_CP034183.1"/>
</dbReference>
<name>A0A3G8YDE0_9DEIO</name>
<protein>
    <submittedName>
        <fullName evidence="7">CoA ester lyase</fullName>
    </submittedName>
</protein>
<dbReference type="Proteomes" id="UP000276417">
    <property type="component" value="Chromosome 1"/>
</dbReference>
<dbReference type="AlphaFoldDB" id="A0A3G8YDE0"/>
<proteinExistence type="predicted"/>
<keyword evidence="7" id="KW-0456">Lyase</keyword>
<dbReference type="InterPro" id="IPR005000">
    <property type="entry name" value="Aldolase/citrate-lyase_domain"/>
</dbReference>
<dbReference type="GO" id="GO:0000287">
    <property type="term" value="F:magnesium ion binding"/>
    <property type="evidence" value="ECO:0007669"/>
    <property type="project" value="TreeGrafter"/>
</dbReference>
<evidence type="ECO:0000256" key="5">
    <source>
        <dbReference type="PIRSR" id="PIRSR015582-2"/>
    </source>
</evidence>
<comment type="cofactor">
    <cofactor evidence="1">
        <name>Mg(2+)</name>
        <dbReference type="ChEBI" id="CHEBI:18420"/>
    </cofactor>
</comment>
<sequence length="273" mass="29260">MKRPRSALFVPGDKPRAIAKSRTLGADVIILDLEDAVAPEHKEQARENICAALQEGFPCPVWVRLNISGSIWEQADQEAVLCEKPDGLVLPKVEEAGVARSMTLGVPLWLMIETARGVLAAPDLAAEQSVAGLIVGANDLAHDLRTGPDPERTPLLFALSAVVLAARAHNKGVLDAVYNTFTDTVGFERECLNGRALGFDGKTLIHPSQVETANRSFGVSPADVEAAHELLQAWEAGRREGRSLVTVRGRMVEEMHVKAAQDVLAQAGTSAPL</sequence>
<feature type="binding site" evidence="4">
    <location>
        <position position="113"/>
    </location>
    <ligand>
        <name>substrate</name>
    </ligand>
</feature>
<dbReference type="InterPro" id="IPR040442">
    <property type="entry name" value="Pyrv_kinase-like_dom_sf"/>
</dbReference>
<feature type="binding site" evidence="5">
    <location>
        <position position="113"/>
    </location>
    <ligand>
        <name>Mg(2+)</name>
        <dbReference type="ChEBI" id="CHEBI:18420"/>
    </ligand>
</feature>
<evidence type="ECO:0000256" key="4">
    <source>
        <dbReference type="PIRSR" id="PIRSR015582-1"/>
    </source>
</evidence>
<dbReference type="GO" id="GO:0006107">
    <property type="term" value="P:oxaloacetate metabolic process"/>
    <property type="evidence" value="ECO:0007669"/>
    <property type="project" value="TreeGrafter"/>
</dbReference>
<reference evidence="7 8" key="1">
    <citation type="submission" date="2018-11" db="EMBL/GenBank/DDBJ databases">
        <title>Deinococcus shelandsis sp. nov., isolated from South Shetland Islands soil of Antarctica.</title>
        <authorList>
            <person name="Tian J."/>
        </authorList>
    </citation>
    <scope>NUCLEOTIDE SEQUENCE [LARGE SCALE GENOMIC DNA]</scope>
    <source>
        <strain evidence="7 8">S14-83T</strain>
    </source>
</reference>
<dbReference type="InterPro" id="IPR011206">
    <property type="entry name" value="Citrate_lyase_beta/mcl1/mcl2"/>
</dbReference>
<dbReference type="GO" id="GO:0016829">
    <property type="term" value="F:lyase activity"/>
    <property type="evidence" value="ECO:0007669"/>
    <property type="project" value="UniProtKB-KW"/>
</dbReference>
<evidence type="ECO:0000313" key="7">
    <source>
        <dbReference type="EMBL" id="AZI43005.1"/>
    </source>
</evidence>
<dbReference type="PIRSF" id="PIRSF015582">
    <property type="entry name" value="Cit_lyase_B"/>
    <property type="match status" value="1"/>
</dbReference>
<gene>
    <name evidence="7" type="ORF">EHF33_09845</name>
</gene>